<dbReference type="GO" id="GO:0020037">
    <property type="term" value="F:heme binding"/>
    <property type="evidence" value="ECO:0007669"/>
    <property type="project" value="InterPro"/>
</dbReference>
<dbReference type="InterPro" id="IPR036909">
    <property type="entry name" value="Cyt_c-like_dom_sf"/>
</dbReference>
<keyword evidence="5" id="KW-0560">Oxidoreductase</keyword>
<dbReference type="PANTHER" id="PTHR30600">
    <property type="entry name" value="CYTOCHROME C PEROXIDASE-RELATED"/>
    <property type="match status" value="1"/>
</dbReference>
<comment type="caution">
    <text evidence="9">The sequence shown here is derived from an EMBL/GenBank/DDBJ whole genome shotgun (WGS) entry which is preliminary data.</text>
</comment>
<dbReference type="GO" id="GO:0030313">
    <property type="term" value="C:cell envelope"/>
    <property type="evidence" value="ECO:0007669"/>
    <property type="project" value="UniProtKB-SubCell"/>
</dbReference>
<evidence type="ECO:0000256" key="4">
    <source>
        <dbReference type="ARBA" id="ARBA00022729"/>
    </source>
</evidence>
<dbReference type="Pfam" id="PF03150">
    <property type="entry name" value="CCP_MauG"/>
    <property type="match status" value="1"/>
</dbReference>
<dbReference type="AlphaFoldDB" id="A0A9D7XM69"/>
<dbReference type="InterPro" id="IPR051395">
    <property type="entry name" value="Cytochrome_c_Peroxidase/MauG"/>
</dbReference>
<accession>A0A9D7XM69</accession>
<dbReference type="GO" id="GO:0046872">
    <property type="term" value="F:metal ion binding"/>
    <property type="evidence" value="ECO:0007669"/>
    <property type="project" value="UniProtKB-KW"/>
</dbReference>
<dbReference type="InterPro" id="IPR009056">
    <property type="entry name" value="Cyt_c-like_dom"/>
</dbReference>
<keyword evidence="2 7" id="KW-0349">Heme</keyword>
<keyword evidence="4" id="KW-0732">Signal</keyword>
<evidence type="ECO:0000256" key="3">
    <source>
        <dbReference type="ARBA" id="ARBA00022723"/>
    </source>
</evidence>
<keyword evidence="3 7" id="KW-0479">Metal-binding</keyword>
<sequence length="380" mass="42484">MKTSYLFPVILFGAICFLPSCESDKVVTTTEYYSPAEYELLSKTLNLPSTPFSYNQFTFENNKADAVATLGRVLFYDKNLSSDNSVSCASCHKQQLGFADDRSFSKGIENRSTARNTLSLGAFRSFGDYSSDPQTSLFWDGRVKTLHDQMIQTIRNPNEMGLEMSDVVAKIKDLDYYKILAQKAFFDENLNEELVLFALESFMTSINSNHSKFDVIGSNNPMGMDGTPWPGFSDQENLGKNIFIANCMTCHSQGLNTFFSNTTLRSANNGLELNYADKGEGDHNPSPEAIAIFKIPGLRNIAVTAPYMHDGRFASLEAVVDFYSTGIQDHPNLNPLLKDADGHPKKFNFTGAEKDALVQFLNTLTDNTMRNEEKWSDPFL</sequence>
<protein>
    <recommendedName>
        <fullName evidence="8">Cytochrome c domain-containing protein</fullName>
    </recommendedName>
</protein>
<dbReference type="PANTHER" id="PTHR30600:SF10">
    <property type="entry name" value="BLL6722 PROTEIN"/>
    <property type="match status" value="1"/>
</dbReference>
<organism evidence="9 10">
    <name type="scientific">Candidatus Opimibacter skivensis</name>
    <dbReference type="NCBI Taxonomy" id="2982028"/>
    <lineage>
        <taxon>Bacteria</taxon>
        <taxon>Pseudomonadati</taxon>
        <taxon>Bacteroidota</taxon>
        <taxon>Saprospiria</taxon>
        <taxon>Saprospirales</taxon>
        <taxon>Saprospiraceae</taxon>
        <taxon>Candidatus Opimibacter</taxon>
    </lineage>
</organism>
<evidence type="ECO:0000256" key="6">
    <source>
        <dbReference type="ARBA" id="ARBA00023004"/>
    </source>
</evidence>
<evidence type="ECO:0000313" key="10">
    <source>
        <dbReference type="Proteomes" id="UP000808337"/>
    </source>
</evidence>
<feature type="domain" description="Cytochrome c" evidence="8">
    <location>
        <begin position="234"/>
        <end position="365"/>
    </location>
</feature>
<evidence type="ECO:0000259" key="8">
    <source>
        <dbReference type="PROSITE" id="PS51007"/>
    </source>
</evidence>
<dbReference type="SUPFAM" id="SSF46626">
    <property type="entry name" value="Cytochrome c"/>
    <property type="match status" value="2"/>
</dbReference>
<name>A0A9D7XM69_9BACT</name>
<evidence type="ECO:0000313" key="9">
    <source>
        <dbReference type="EMBL" id="MBK9981909.1"/>
    </source>
</evidence>
<keyword evidence="6 7" id="KW-0408">Iron</keyword>
<gene>
    <name evidence="9" type="ORF">IPP15_05705</name>
</gene>
<reference evidence="9 10" key="1">
    <citation type="submission" date="2020-10" db="EMBL/GenBank/DDBJ databases">
        <title>Connecting structure to function with the recovery of over 1000 high-quality activated sludge metagenome-assembled genomes encoding full-length rRNA genes using long-read sequencing.</title>
        <authorList>
            <person name="Singleton C.M."/>
            <person name="Petriglieri F."/>
            <person name="Kristensen J.M."/>
            <person name="Kirkegaard R.H."/>
            <person name="Michaelsen T.Y."/>
            <person name="Andersen M.H."/>
            <person name="Karst S.M."/>
            <person name="Dueholm M.S."/>
            <person name="Nielsen P.H."/>
            <person name="Albertsen M."/>
        </authorList>
    </citation>
    <scope>NUCLEOTIDE SEQUENCE [LARGE SCALE GENOMIC DNA]</scope>
    <source>
        <strain evidence="9">Ribe_18-Q3-R11-54_MAXAC.273</strain>
    </source>
</reference>
<dbReference type="Gene3D" id="1.10.760.10">
    <property type="entry name" value="Cytochrome c-like domain"/>
    <property type="match status" value="2"/>
</dbReference>
<evidence type="ECO:0000256" key="2">
    <source>
        <dbReference type="ARBA" id="ARBA00022617"/>
    </source>
</evidence>
<dbReference type="InterPro" id="IPR004852">
    <property type="entry name" value="Di-haem_cyt_c_peroxidsae"/>
</dbReference>
<dbReference type="GO" id="GO:0009055">
    <property type="term" value="F:electron transfer activity"/>
    <property type="evidence" value="ECO:0007669"/>
    <property type="project" value="InterPro"/>
</dbReference>
<dbReference type="PROSITE" id="PS51007">
    <property type="entry name" value="CYTC"/>
    <property type="match status" value="2"/>
</dbReference>
<dbReference type="GO" id="GO:0004130">
    <property type="term" value="F:cytochrome-c peroxidase activity"/>
    <property type="evidence" value="ECO:0007669"/>
    <property type="project" value="TreeGrafter"/>
</dbReference>
<feature type="domain" description="Cytochrome c" evidence="8">
    <location>
        <begin position="66"/>
        <end position="175"/>
    </location>
</feature>
<evidence type="ECO:0000256" key="5">
    <source>
        <dbReference type="ARBA" id="ARBA00023002"/>
    </source>
</evidence>
<dbReference type="EMBL" id="JADKGY010000001">
    <property type="protein sequence ID" value="MBK9981909.1"/>
    <property type="molecule type" value="Genomic_DNA"/>
</dbReference>
<evidence type="ECO:0000256" key="1">
    <source>
        <dbReference type="ARBA" id="ARBA00004196"/>
    </source>
</evidence>
<proteinExistence type="predicted"/>
<dbReference type="Proteomes" id="UP000808337">
    <property type="component" value="Unassembled WGS sequence"/>
</dbReference>
<evidence type="ECO:0000256" key="7">
    <source>
        <dbReference type="PROSITE-ProRule" id="PRU00433"/>
    </source>
</evidence>
<comment type="subcellular location">
    <subcellularLocation>
        <location evidence="1">Cell envelope</location>
    </subcellularLocation>
</comment>